<dbReference type="EMBL" id="JAKLTY010000003">
    <property type="protein sequence ID" value="MCG2626284.1"/>
    <property type="molecule type" value="Genomic_DNA"/>
</dbReference>
<dbReference type="AlphaFoldDB" id="A0A9X1R4U7"/>
<organism evidence="2 5">
    <name type="scientific">Bradyrhizobium zhengyangense</name>
    <dbReference type="NCBI Taxonomy" id="2911009"/>
    <lineage>
        <taxon>Bacteria</taxon>
        <taxon>Pseudomonadati</taxon>
        <taxon>Pseudomonadota</taxon>
        <taxon>Alphaproteobacteria</taxon>
        <taxon>Hyphomicrobiales</taxon>
        <taxon>Nitrobacteraceae</taxon>
        <taxon>Bradyrhizobium</taxon>
    </lineage>
</organism>
<protein>
    <recommendedName>
        <fullName evidence="6">Muconolactone isomerase domain-containing protein</fullName>
    </recommendedName>
</protein>
<evidence type="ECO:0008006" key="6">
    <source>
        <dbReference type="Google" id="ProtNLM"/>
    </source>
</evidence>
<dbReference type="Gene3D" id="3.30.70.1060">
    <property type="entry name" value="Dimeric alpha+beta barrel"/>
    <property type="match status" value="1"/>
</dbReference>
<evidence type="ECO:0000313" key="5">
    <source>
        <dbReference type="Proteomes" id="UP001139054"/>
    </source>
</evidence>
<dbReference type="EMBL" id="JAKLUA010000004">
    <property type="protein sequence ID" value="MCG2668292.1"/>
    <property type="molecule type" value="Genomic_DNA"/>
</dbReference>
<gene>
    <name evidence="3" type="ORF">L6637_15130</name>
    <name evidence="2" type="ORF">L6654_06560</name>
</gene>
<dbReference type="Proteomes" id="UP001139054">
    <property type="component" value="Unassembled WGS sequence"/>
</dbReference>
<feature type="chain" id="PRO_5040962824" description="Muconolactone isomerase domain-containing protein" evidence="1">
    <location>
        <begin position="27"/>
        <end position="141"/>
    </location>
</feature>
<evidence type="ECO:0000313" key="4">
    <source>
        <dbReference type="Proteomes" id="UP001139012"/>
    </source>
</evidence>
<proteinExistence type="predicted"/>
<comment type="caution">
    <text evidence="2">The sequence shown here is derived from an EMBL/GenBank/DDBJ whole genome shotgun (WGS) entry which is preliminary data.</text>
</comment>
<evidence type="ECO:0000313" key="2">
    <source>
        <dbReference type="EMBL" id="MCG2626284.1"/>
    </source>
</evidence>
<name>A0A9X1R4U7_9BRAD</name>
<dbReference type="Proteomes" id="UP001139012">
    <property type="component" value="Unassembled WGS sequence"/>
</dbReference>
<reference evidence="2" key="1">
    <citation type="submission" date="2022-01" db="EMBL/GenBank/DDBJ databases">
        <title>Genome sequnece data of strain Bradyrhizobium sp. nov.</title>
        <authorList>
            <person name="Zhang J."/>
        </authorList>
    </citation>
    <scope>NUCLEOTIDE SEQUENCE</scope>
    <source>
        <strain evidence="3">WYCCWR 12774</strain>
        <strain evidence="2">WYCCWR 13023</strain>
    </source>
</reference>
<evidence type="ECO:0000256" key="1">
    <source>
        <dbReference type="SAM" id="SignalP"/>
    </source>
</evidence>
<keyword evidence="4" id="KW-1185">Reference proteome</keyword>
<evidence type="ECO:0000313" key="3">
    <source>
        <dbReference type="EMBL" id="MCG2668292.1"/>
    </source>
</evidence>
<accession>A0A9X1R4U7</accession>
<dbReference type="RefSeq" id="WP_237866342.1">
    <property type="nucleotide sequence ID" value="NZ_JAKLTY010000003.1"/>
</dbReference>
<keyword evidence="1" id="KW-0732">Signal</keyword>
<feature type="signal peptide" evidence="1">
    <location>
        <begin position="1"/>
        <end position="26"/>
    </location>
</feature>
<sequence>MIHTGVRLALGALVAGFLFESAPLFAQSSANPGAGSVAAQHHTTRVLAIGKLTEKAKSADLPEVLSREVPATLELYLRGKIADWYATAEQTEVVFLLNVTSVEEARALLEPLPLGQAGMMTFDLTPIGPLLPLGRLLKAKN</sequence>